<sequence length="443" mass="48692">MDRRTVLKASGAVAATVLVAGCPDDADPDEPEEPEEPDDEPPDDDPPDDEEPEGFEDSLADQVDEDDEGIDVVQIDYDELDDPTDVYRVWSGDPSTVSFVDNHTFEGEAALRCDIPRGGSDGSNAAYWFPANGYGQPLEVRQRAMVRLNDDWTMNAGDVCRFWCFGLNTEAGGQGSGGRGRPSGTDGWSSMLAITNRESRSNDEYKLAAYTYHLDQAWTSGEFEVIDTQVPAGEWIALETEVVMNSIDDGQAVDDGEVRCWLNGDLAYERTDFRWTTVEEQAVEYAGPLVRYGGGETAPTDLAIHYDEHELLADGIPEIPPYDQHPYFEDPANMDAYDGRVTYVNGDGTATYRLYVDGEIVHTDWSNVDGQQAMYNDTVEVTPADVSESGYAVVEATAEPNTVDGYLFNGEFVAIDADPVPVELWISGEQVEPIDYLTSPTDA</sequence>
<dbReference type="OrthoDB" id="202036at2157"/>
<dbReference type="Gene3D" id="2.60.120.200">
    <property type="match status" value="1"/>
</dbReference>
<reference evidence="2" key="1">
    <citation type="submission" date="2017-11" db="EMBL/GenBank/DDBJ databases">
        <authorList>
            <person name="Kajale S.C."/>
            <person name="Sharma A."/>
        </authorList>
    </citation>
    <scope>NUCLEOTIDE SEQUENCE</scope>
    <source>
        <strain evidence="2">LS1_42</strain>
    </source>
</reference>
<gene>
    <name evidence="2" type="ORF">CV102_10660</name>
</gene>
<dbReference type="AlphaFoldDB" id="A0A8J8Q3W3"/>
<evidence type="ECO:0000313" key="2">
    <source>
        <dbReference type="EMBL" id="TYL38956.1"/>
    </source>
</evidence>
<evidence type="ECO:0000313" key="3">
    <source>
        <dbReference type="Proteomes" id="UP000766904"/>
    </source>
</evidence>
<dbReference type="EMBL" id="PHNJ01000004">
    <property type="protein sequence ID" value="TYL38956.1"/>
    <property type="molecule type" value="Genomic_DNA"/>
</dbReference>
<evidence type="ECO:0000256" key="1">
    <source>
        <dbReference type="SAM" id="MobiDB-lite"/>
    </source>
</evidence>
<dbReference type="RefSeq" id="WP_148857958.1">
    <property type="nucleotide sequence ID" value="NZ_PHNJ01000004.1"/>
</dbReference>
<proteinExistence type="predicted"/>
<organism evidence="2 3">
    <name type="scientific">Natronococcus pandeyae</name>
    <dbReference type="NCBI Taxonomy" id="2055836"/>
    <lineage>
        <taxon>Archaea</taxon>
        <taxon>Methanobacteriati</taxon>
        <taxon>Methanobacteriota</taxon>
        <taxon>Stenosarchaea group</taxon>
        <taxon>Halobacteria</taxon>
        <taxon>Halobacteriales</taxon>
        <taxon>Natrialbaceae</taxon>
        <taxon>Natronococcus</taxon>
    </lineage>
</organism>
<feature type="region of interest" description="Disordered" evidence="1">
    <location>
        <begin position="17"/>
        <end position="67"/>
    </location>
</feature>
<comment type="caution">
    <text evidence="2">The sequence shown here is derived from an EMBL/GenBank/DDBJ whole genome shotgun (WGS) entry which is preliminary data.</text>
</comment>
<protein>
    <submittedName>
        <fullName evidence="2">Uncharacterized protein</fullName>
    </submittedName>
</protein>
<accession>A0A8J8Q3W3</accession>
<dbReference type="PROSITE" id="PS51257">
    <property type="entry name" value="PROKAR_LIPOPROTEIN"/>
    <property type="match status" value="1"/>
</dbReference>
<keyword evidence="3" id="KW-1185">Reference proteome</keyword>
<feature type="compositionally biased region" description="Acidic residues" evidence="1">
    <location>
        <begin position="24"/>
        <end position="67"/>
    </location>
</feature>
<dbReference type="Proteomes" id="UP000766904">
    <property type="component" value="Unassembled WGS sequence"/>
</dbReference>
<name>A0A8J8Q3W3_9EURY</name>